<dbReference type="GO" id="GO:0016787">
    <property type="term" value="F:hydrolase activity"/>
    <property type="evidence" value="ECO:0007669"/>
    <property type="project" value="InterPro"/>
</dbReference>
<sequence>MSRNYHPWLCDDPQIPFRYGNYQAIRRNYLPQDYARDACGYDIAASVYVEAEWDPEDPVGEVRWVDEVSTKCAHPVLIVAQAHLDHADVGEILAQHATFDSVRGVRHKPRATPRDARVKRGLVGSMDDPAWRAGFSRLEPHGFSFDLQVPFWHLDQASELASDFPGTQIVLNHTGLPADRSPDGLAAWHRALEQLASRPNVAIKISGLGRTGLPWLVSDNREVILTAVEIFGAHRSMFASNFPVDRLCGSFQTIYAGFREIVSGFVQTDREKMFYSNAARIYRLPEPAKNQST</sequence>
<protein>
    <recommendedName>
        <fullName evidence="2">Amidohydrolase-related domain-containing protein</fullName>
    </recommendedName>
</protein>
<dbReference type="InterPro" id="IPR052350">
    <property type="entry name" value="Metallo-dep_Lactonases"/>
</dbReference>
<dbReference type="InterPro" id="IPR006680">
    <property type="entry name" value="Amidohydro-rel"/>
</dbReference>
<dbReference type="PANTHER" id="PTHR43569">
    <property type="entry name" value="AMIDOHYDROLASE"/>
    <property type="match status" value="1"/>
</dbReference>
<gene>
    <name evidence="3" type="ORF">METZ01_LOCUS681</name>
</gene>
<evidence type="ECO:0000259" key="2">
    <source>
        <dbReference type="Pfam" id="PF04909"/>
    </source>
</evidence>
<evidence type="ECO:0000256" key="1">
    <source>
        <dbReference type="ARBA" id="ARBA00038310"/>
    </source>
</evidence>
<organism evidence="3">
    <name type="scientific">marine metagenome</name>
    <dbReference type="NCBI Taxonomy" id="408172"/>
    <lineage>
        <taxon>unclassified sequences</taxon>
        <taxon>metagenomes</taxon>
        <taxon>ecological metagenomes</taxon>
    </lineage>
</organism>
<evidence type="ECO:0000313" key="3">
    <source>
        <dbReference type="EMBL" id="SUZ47827.1"/>
    </source>
</evidence>
<reference evidence="3" key="1">
    <citation type="submission" date="2018-05" db="EMBL/GenBank/DDBJ databases">
        <authorList>
            <person name="Lanie J.A."/>
            <person name="Ng W.-L."/>
            <person name="Kazmierczak K.M."/>
            <person name="Andrzejewski T.M."/>
            <person name="Davidsen T.M."/>
            <person name="Wayne K.J."/>
            <person name="Tettelin H."/>
            <person name="Glass J.I."/>
            <person name="Rusch D."/>
            <person name="Podicherti R."/>
            <person name="Tsui H.-C.T."/>
            <person name="Winkler M.E."/>
        </authorList>
    </citation>
    <scope>NUCLEOTIDE SEQUENCE</scope>
</reference>
<dbReference type="Gene3D" id="3.20.20.140">
    <property type="entry name" value="Metal-dependent hydrolases"/>
    <property type="match status" value="1"/>
</dbReference>
<dbReference type="InterPro" id="IPR032466">
    <property type="entry name" value="Metal_Hydrolase"/>
</dbReference>
<name>A0A381MZV3_9ZZZZ</name>
<dbReference type="AlphaFoldDB" id="A0A381MZV3"/>
<comment type="similarity">
    <text evidence="1">Belongs to the metallo-dependent hydrolases superfamily.</text>
</comment>
<dbReference type="Pfam" id="PF04909">
    <property type="entry name" value="Amidohydro_2"/>
    <property type="match status" value="1"/>
</dbReference>
<accession>A0A381MZV3</accession>
<dbReference type="EMBL" id="UINC01000036">
    <property type="protein sequence ID" value="SUZ47827.1"/>
    <property type="molecule type" value="Genomic_DNA"/>
</dbReference>
<proteinExistence type="inferred from homology"/>
<dbReference type="SUPFAM" id="SSF51556">
    <property type="entry name" value="Metallo-dependent hydrolases"/>
    <property type="match status" value="1"/>
</dbReference>
<dbReference type="PANTHER" id="PTHR43569:SF1">
    <property type="entry name" value="BLL3371 PROTEIN"/>
    <property type="match status" value="1"/>
</dbReference>
<feature type="domain" description="Amidohydrolase-related" evidence="2">
    <location>
        <begin position="6"/>
        <end position="284"/>
    </location>
</feature>